<dbReference type="Pfam" id="PF07727">
    <property type="entry name" value="RVT_2"/>
    <property type="match status" value="1"/>
</dbReference>
<sequence length="238" mass="27288">MVNSVTRQRIKFQIDAFVVCALPSPKQKCNRCLIKTIKGHHDRKQSSNIKLSSFVVAFLGRKSLNKSKRLIIDHIMEEFPNSIKPYKLPLSHEYQTNVDHTVFFRRCGSHTTMLYVNVDNMIITGDDESKISQLKTRLVKEFEVKDLGQLRYFLGIEITHGTERVVLSQRKYVLNLLTKTRMLGPRIVVALIEQKAKINAEEGEIVDKEVPEVGRSLDLSESHSGNIFCYEHVGLLYA</sequence>
<evidence type="ECO:0000313" key="3">
    <source>
        <dbReference type="Proteomes" id="UP001418222"/>
    </source>
</evidence>
<dbReference type="AlphaFoldDB" id="A0AAP0BD57"/>
<reference evidence="2 3" key="1">
    <citation type="journal article" date="2022" name="Nat. Plants">
        <title>Genomes of leafy and leafless Platanthera orchids illuminate the evolution of mycoheterotrophy.</title>
        <authorList>
            <person name="Li M.H."/>
            <person name="Liu K.W."/>
            <person name="Li Z."/>
            <person name="Lu H.C."/>
            <person name="Ye Q.L."/>
            <person name="Zhang D."/>
            <person name="Wang J.Y."/>
            <person name="Li Y.F."/>
            <person name="Zhong Z.M."/>
            <person name="Liu X."/>
            <person name="Yu X."/>
            <person name="Liu D.K."/>
            <person name="Tu X.D."/>
            <person name="Liu B."/>
            <person name="Hao Y."/>
            <person name="Liao X.Y."/>
            <person name="Jiang Y.T."/>
            <person name="Sun W.H."/>
            <person name="Chen J."/>
            <person name="Chen Y.Q."/>
            <person name="Ai Y."/>
            <person name="Zhai J.W."/>
            <person name="Wu S.S."/>
            <person name="Zhou Z."/>
            <person name="Hsiao Y.Y."/>
            <person name="Wu W.L."/>
            <person name="Chen Y.Y."/>
            <person name="Lin Y.F."/>
            <person name="Hsu J.L."/>
            <person name="Li C.Y."/>
            <person name="Wang Z.W."/>
            <person name="Zhao X."/>
            <person name="Zhong W.Y."/>
            <person name="Ma X.K."/>
            <person name="Ma L."/>
            <person name="Huang J."/>
            <person name="Chen G.Z."/>
            <person name="Huang M.Z."/>
            <person name="Huang L."/>
            <person name="Peng D.H."/>
            <person name="Luo Y.B."/>
            <person name="Zou S.Q."/>
            <person name="Chen S.P."/>
            <person name="Lan S."/>
            <person name="Tsai W.C."/>
            <person name="Van de Peer Y."/>
            <person name="Liu Z.J."/>
        </authorList>
    </citation>
    <scope>NUCLEOTIDE SEQUENCE [LARGE SCALE GENOMIC DNA]</scope>
    <source>
        <strain evidence="2">Lor287</strain>
    </source>
</reference>
<dbReference type="EMBL" id="JBBWWQ010000011">
    <property type="protein sequence ID" value="KAK8936082.1"/>
    <property type="molecule type" value="Genomic_DNA"/>
</dbReference>
<gene>
    <name evidence="2" type="ORF">KSP39_PZI013160</name>
</gene>
<evidence type="ECO:0000259" key="1">
    <source>
        <dbReference type="Pfam" id="PF07727"/>
    </source>
</evidence>
<accession>A0AAP0BD57</accession>
<protein>
    <recommendedName>
        <fullName evidence="1">Reverse transcriptase Ty1/copia-type domain-containing protein</fullName>
    </recommendedName>
</protein>
<dbReference type="Proteomes" id="UP001418222">
    <property type="component" value="Unassembled WGS sequence"/>
</dbReference>
<feature type="domain" description="Reverse transcriptase Ty1/copia-type" evidence="1">
    <location>
        <begin position="95"/>
        <end position="184"/>
    </location>
</feature>
<proteinExistence type="predicted"/>
<keyword evidence="3" id="KW-1185">Reference proteome</keyword>
<evidence type="ECO:0000313" key="2">
    <source>
        <dbReference type="EMBL" id="KAK8936082.1"/>
    </source>
</evidence>
<dbReference type="InterPro" id="IPR013103">
    <property type="entry name" value="RVT_2"/>
</dbReference>
<comment type="caution">
    <text evidence="2">The sequence shown here is derived from an EMBL/GenBank/DDBJ whole genome shotgun (WGS) entry which is preliminary data.</text>
</comment>
<organism evidence="2 3">
    <name type="scientific">Platanthera zijinensis</name>
    <dbReference type="NCBI Taxonomy" id="2320716"/>
    <lineage>
        <taxon>Eukaryota</taxon>
        <taxon>Viridiplantae</taxon>
        <taxon>Streptophyta</taxon>
        <taxon>Embryophyta</taxon>
        <taxon>Tracheophyta</taxon>
        <taxon>Spermatophyta</taxon>
        <taxon>Magnoliopsida</taxon>
        <taxon>Liliopsida</taxon>
        <taxon>Asparagales</taxon>
        <taxon>Orchidaceae</taxon>
        <taxon>Orchidoideae</taxon>
        <taxon>Orchideae</taxon>
        <taxon>Orchidinae</taxon>
        <taxon>Platanthera</taxon>
    </lineage>
</organism>
<name>A0AAP0BD57_9ASPA</name>